<proteinExistence type="predicted"/>
<evidence type="ECO:0000313" key="1">
    <source>
        <dbReference type="EMBL" id="KAF3582113.1"/>
    </source>
</evidence>
<organism evidence="1 2">
    <name type="scientific">Brassica cretica</name>
    <name type="common">Mustard</name>
    <dbReference type="NCBI Taxonomy" id="69181"/>
    <lineage>
        <taxon>Eukaryota</taxon>
        <taxon>Viridiplantae</taxon>
        <taxon>Streptophyta</taxon>
        <taxon>Embryophyta</taxon>
        <taxon>Tracheophyta</taxon>
        <taxon>Spermatophyta</taxon>
        <taxon>Magnoliopsida</taxon>
        <taxon>eudicotyledons</taxon>
        <taxon>Gunneridae</taxon>
        <taxon>Pentapetalae</taxon>
        <taxon>rosids</taxon>
        <taxon>malvids</taxon>
        <taxon>Brassicales</taxon>
        <taxon>Brassicaceae</taxon>
        <taxon>Brassiceae</taxon>
        <taxon>Brassica</taxon>
    </lineage>
</organism>
<dbReference type="EMBL" id="QGKV02000649">
    <property type="protein sequence ID" value="KAF3582113.1"/>
    <property type="molecule type" value="Genomic_DNA"/>
</dbReference>
<sequence length="100" mass="11077">MIGDDNTQTSTGATPPVADLATMMTMMQTLEHLNQQDTYNKGTNERLDVLVTAYAPPAADDQEPETARRRLFQMNINPTGQRATTTQQIDVLQKPILDLS</sequence>
<comment type="caution">
    <text evidence="1">The sequence shown here is derived from an EMBL/GenBank/DDBJ whole genome shotgun (WGS) entry which is preliminary data.</text>
</comment>
<keyword evidence="2" id="KW-1185">Reference proteome</keyword>
<reference evidence="1 2" key="1">
    <citation type="journal article" date="2020" name="BMC Genomics">
        <title>Intraspecific diversification of the crop wild relative Brassica cretica Lam. using demographic model selection.</title>
        <authorList>
            <person name="Kioukis A."/>
            <person name="Michalopoulou V.A."/>
            <person name="Briers L."/>
            <person name="Pirintsos S."/>
            <person name="Studholme D.J."/>
            <person name="Pavlidis P."/>
            <person name="Sarris P.F."/>
        </authorList>
    </citation>
    <scope>NUCLEOTIDE SEQUENCE [LARGE SCALE GENOMIC DNA]</scope>
    <source>
        <strain evidence="2">cv. PFS-1207/04</strain>
    </source>
</reference>
<gene>
    <name evidence="1" type="ORF">DY000_02033132</name>
</gene>
<name>A0ABQ7DVG2_BRACR</name>
<evidence type="ECO:0000313" key="2">
    <source>
        <dbReference type="Proteomes" id="UP000266723"/>
    </source>
</evidence>
<accession>A0ABQ7DVG2</accession>
<dbReference type="Proteomes" id="UP000266723">
    <property type="component" value="Unassembled WGS sequence"/>
</dbReference>
<protein>
    <submittedName>
        <fullName evidence="1">Uncharacterized protein</fullName>
    </submittedName>
</protein>